<evidence type="ECO:0000259" key="2">
    <source>
        <dbReference type="PROSITE" id="PS50110"/>
    </source>
</evidence>
<dbReference type="InterPro" id="IPR052893">
    <property type="entry name" value="TCS_response_regulator"/>
</dbReference>
<evidence type="ECO:0000256" key="1">
    <source>
        <dbReference type="PROSITE-ProRule" id="PRU00169"/>
    </source>
</evidence>
<evidence type="ECO:0000313" key="3">
    <source>
        <dbReference type="EMBL" id="QIM54287.1"/>
    </source>
</evidence>
<dbReference type="PANTHER" id="PTHR44520">
    <property type="entry name" value="RESPONSE REGULATOR RCP1-RELATED"/>
    <property type="match status" value="1"/>
</dbReference>
<sequence length="129" mass="14062">MSTRVMMVDDNDSDLLYTRVTLQRCGEPCEVLAFERAQDALDHLGRPDHGVALILLDINMPVMDGFAFLDAFEALPPAQRGGASVVMLSSSSDPADRERAQAYQSVTGYLIKPLDRGEAAALLRRTAGH</sequence>
<organism evidence="3 4">
    <name type="scientific">Hydrogenophaga crocea</name>
    <dbReference type="NCBI Taxonomy" id="2716225"/>
    <lineage>
        <taxon>Bacteria</taxon>
        <taxon>Pseudomonadati</taxon>
        <taxon>Pseudomonadota</taxon>
        <taxon>Betaproteobacteria</taxon>
        <taxon>Burkholderiales</taxon>
        <taxon>Comamonadaceae</taxon>
        <taxon>Hydrogenophaga</taxon>
    </lineage>
</organism>
<dbReference type="SUPFAM" id="SSF52172">
    <property type="entry name" value="CheY-like"/>
    <property type="match status" value="1"/>
</dbReference>
<dbReference type="KEGG" id="hcz:G9Q37_20075"/>
<dbReference type="InterPro" id="IPR011006">
    <property type="entry name" value="CheY-like_superfamily"/>
</dbReference>
<protein>
    <submittedName>
        <fullName evidence="3">Response regulator</fullName>
    </submittedName>
</protein>
<dbReference type="InterPro" id="IPR001789">
    <property type="entry name" value="Sig_transdc_resp-reg_receiver"/>
</dbReference>
<keyword evidence="1" id="KW-0597">Phosphoprotein</keyword>
<name>A0A6G8IM43_9BURK</name>
<reference evidence="3 4" key="1">
    <citation type="submission" date="2020-03" db="EMBL/GenBank/DDBJ databases">
        <title>Hydrogenophaga sp. nov. isolated from cyanobacterial mat.</title>
        <authorList>
            <person name="Thorat V."/>
            <person name="Kirdat K."/>
            <person name="Tiwarekar B."/>
            <person name="Costa E.D."/>
            <person name="Yadav A."/>
        </authorList>
    </citation>
    <scope>NUCLEOTIDE SEQUENCE [LARGE SCALE GENOMIC DNA]</scope>
    <source>
        <strain evidence="3 4">BA0156</strain>
    </source>
</reference>
<dbReference type="PANTHER" id="PTHR44520:SF2">
    <property type="entry name" value="RESPONSE REGULATOR RCP1"/>
    <property type="match status" value="1"/>
</dbReference>
<gene>
    <name evidence="3" type="ORF">G9Q37_20075</name>
</gene>
<dbReference type="AlphaFoldDB" id="A0A6G8IM43"/>
<dbReference type="SMART" id="SM00448">
    <property type="entry name" value="REC"/>
    <property type="match status" value="1"/>
</dbReference>
<dbReference type="GO" id="GO:0000160">
    <property type="term" value="P:phosphorelay signal transduction system"/>
    <property type="evidence" value="ECO:0007669"/>
    <property type="project" value="InterPro"/>
</dbReference>
<accession>A0A6G8IM43</accession>
<feature type="domain" description="Response regulatory" evidence="2">
    <location>
        <begin position="4"/>
        <end position="127"/>
    </location>
</feature>
<dbReference type="Proteomes" id="UP000503162">
    <property type="component" value="Chromosome"/>
</dbReference>
<dbReference type="RefSeq" id="WP_166230111.1">
    <property type="nucleotide sequence ID" value="NZ_CP049989.1"/>
</dbReference>
<dbReference type="Gene3D" id="3.40.50.2300">
    <property type="match status" value="1"/>
</dbReference>
<dbReference type="PROSITE" id="PS50110">
    <property type="entry name" value="RESPONSE_REGULATORY"/>
    <property type="match status" value="1"/>
</dbReference>
<feature type="modified residue" description="4-aspartylphosphate" evidence="1">
    <location>
        <position position="57"/>
    </location>
</feature>
<dbReference type="EMBL" id="CP049989">
    <property type="protein sequence ID" value="QIM54287.1"/>
    <property type="molecule type" value="Genomic_DNA"/>
</dbReference>
<proteinExistence type="predicted"/>
<keyword evidence="4" id="KW-1185">Reference proteome</keyword>
<evidence type="ECO:0000313" key="4">
    <source>
        <dbReference type="Proteomes" id="UP000503162"/>
    </source>
</evidence>
<dbReference type="Pfam" id="PF00072">
    <property type="entry name" value="Response_reg"/>
    <property type="match status" value="1"/>
</dbReference>